<dbReference type="GO" id="GO:0034058">
    <property type="term" value="P:endosomal vesicle fusion"/>
    <property type="evidence" value="ECO:0007669"/>
    <property type="project" value="TreeGrafter"/>
</dbReference>
<gene>
    <name evidence="7" type="ORF">M0812_01390</name>
</gene>
<dbReference type="GO" id="GO:0005737">
    <property type="term" value="C:cytoplasm"/>
    <property type="evidence" value="ECO:0007669"/>
    <property type="project" value="TreeGrafter"/>
</dbReference>
<evidence type="ECO:0000256" key="4">
    <source>
        <dbReference type="PROSITE-ProRule" id="PRU01006"/>
    </source>
</evidence>
<dbReference type="InterPro" id="IPR000547">
    <property type="entry name" value="Clathrin_H-chain/VPS_repeat"/>
</dbReference>
<dbReference type="Pfam" id="PF10366">
    <property type="entry name" value="Vps39_1"/>
    <property type="match status" value="1"/>
</dbReference>
<keyword evidence="2" id="KW-0472">Membrane</keyword>
<dbReference type="InterPro" id="IPR019453">
    <property type="entry name" value="VPS39/TGFA1_Znf"/>
</dbReference>
<reference evidence="7" key="1">
    <citation type="submission" date="2022-08" db="EMBL/GenBank/DDBJ databases">
        <title>Novel sulphate-reducing endosymbionts in the free-living metamonad Anaeramoeba.</title>
        <authorList>
            <person name="Jerlstrom-Hultqvist J."/>
            <person name="Cepicka I."/>
            <person name="Gallot-Lavallee L."/>
            <person name="Salas-Leiva D."/>
            <person name="Curtis B.A."/>
            <person name="Zahonova K."/>
            <person name="Pipaliya S."/>
            <person name="Dacks J."/>
            <person name="Roger A.J."/>
        </authorList>
    </citation>
    <scope>NUCLEOTIDE SEQUENCE</scope>
    <source>
        <strain evidence="7">Busselton2</strain>
    </source>
</reference>
<evidence type="ECO:0000256" key="3">
    <source>
        <dbReference type="ARBA" id="ARBA00038201"/>
    </source>
</evidence>
<dbReference type="PANTHER" id="PTHR12894:SF49">
    <property type="entry name" value="VAM6_VPS39-LIKE PROTEIN"/>
    <property type="match status" value="1"/>
</dbReference>
<dbReference type="GO" id="GO:0016020">
    <property type="term" value="C:membrane"/>
    <property type="evidence" value="ECO:0007669"/>
    <property type="project" value="TreeGrafter"/>
</dbReference>
<dbReference type="GO" id="GO:0006914">
    <property type="term" value="P:autophagy"/>
    <property type="evidence" value="ECO:0007669"/>
    <property type="project" value="TreeGrafter"/>
</dbReference>
<dbReference type="SUPFAM" id="SSF50978">
    <property type="entry name" value="WD40 repeat-like"/>
    <property type="match status" value="1"/>
</dbReference>
<dbReference type="Pfam" id="PF00780">
    <property type="entry name" value="CNH"/>
    <property type="match status" value="1"/>
</dbReference>
<dbReference type="Pfam" id="PF10367">
    <property type="entry name" value="zf-Vps39_C"/>
    <property type="match status" value="1"/>
</dbReference>
<dbReference type="GO" id="GO:0006886">
    <property type="term" value="P:intracellular protein transport"/>
    <property type="evidence" value="ECO:0007669"/>
    <property type="project" value="UniProtKB-UniRule"/>
</dbReference>
<comment type="similarity">
    <text evidence="3">Belongs to the VAM6/VPS39 family.</text>
</comment>
<dbReference type="InterPro" id="IPR019452">
    <property type="entry name" value="VPS39/TGF_beta_rcpt-assoc_1"/>
</dbReference>
<evidence type="ECO:0000259" key="6">
    <source>
        <dbReference type="PROSITE" id="PS50219"/>
    </source>
</evidence>
<feature type="domain" description="CNH" evidence="6">
    <location>
        <begin position="16"/>
        <end position="274"/>
    </location>
</feature>
<evidence type="ECO:0000256" key="5">
    <source>
        <dbReference type="SAM" id="MobiDB-lite"/>
    </source>
</evidence>
<dbReference type="AlphaFoldDB" id="A0AAV8A585"/>
<dbReference type="PROSITE" id="PS50219">
    <property type="entry name" value="CNH"/>
    <property type="match status" value="1"/>
</dbReference>
<evidence type="ECO:0000313" key="8">
    <source>
        <dbReference type="Proteomes" id="UP001146793"/>
    </source>
</evidence>
<protein>
    <submittedName>
        <fullName evidence="7">Cnh domain containing</fullName>
    </submittedName>
</protein>
<evidence type="ECO:0000256" key="1">
    <source>
        <dbReference type="ARBA" id="ARBA00004184"/>
    </source>
</evidence>
<feature type="region of interest" description="Disordered" evidence="5">
    <location>
        <begin position="278"/>
        <end position="303"/>
    </location>
</feature>
<dbReference type="Proteomes" id="UP001146793">
    <property type="component" value="Unassembled WGS sequence"/>
</dbReference>
<dbReference type="PANTHER" id="PTHR12894">
    <property type="entry name" value="CNH DOMAIN CONTAINING"/>
    <property type="match status" value="1"/>
</dbReference>
<comment type="caution">
    <text evidence="7">The sequence shown here is derived from an EMBL/GenBank/DDBJ whole genome shotgun (WGS) entry which is preliminary data.</text>
</comment>
<dbReference type="InterPro" id="IPR036322">
    <property type="entry name" value="WD40_repeat_dom_sf"/>
</dbReference>
<feature type="repeat" description="CHCR" evidence="4">
    <location>
        <begin position="570"/>
        <end position="748"/>
    </location>
</feature>
<dbReference type="InterPro" id="IPR032914">
    <property type="entry name" value="Vam6/VPS39/TRAP1"/>
</dbReference>
<feature type="compositionally biased region" description="Basic and acidic residues" evidence="5">
    <location>
        <begin position="282"/>
        <end position="302"/>
    </location>
</feature>
<dbReference type="InterPro" id="IPR001180">
    <property type="entry name" value="CNH_dom"/>
</dbReference>
<dbReference type="PROSITE" id="PS50236">
    <property type="entry name" value="CHCR"/>
    <property type="match status" value="1"/>
</dbReference>
<organism evidence="7 8">
    <name type="scientific">Anaeramoeba flamelloides</name>
    <dbReference type="NCBI Taxonomy" id="1746091"/>
    <lineage>
        <taxon>Eukaryota</taxon>
        <taxon>Metamonada</taxon>
        <taxon>Anaeramoebidae</taxon>
        <taxon>Anaeramoeba</taxon>
    </lineage>
</organism>
<sequence>MDSYQAFECNILIKSVQKVSSFIKWKNKIIISQNNGNLLIYDFKGKNGLMNKITNQQTITRFTKKGITQMSIVKPKFVLVALFDQKVQLINLLTWEKISLLCQNKALIFSYNGKKSLCVGCKDQLIIFKWENETFQQKQNIPLQETPITLEWIETKTICIGFKKDYKLINIRDETLKVLFTTGKNGIPLSTLINNSEILLQRDKISLFKDSTGDTPRSYGIAWSEIPEKIIYFEPYIIGVFQHDLRIKTLSTQKMVQKINLEGVKQLYIEDNISPSLNSNKGGKENNNNKEIKNEKEQKNDKTNLINKKNKTVGYFLNKKGIWRLNPIPLLVQVDMLCYEKHYEEALQLCQLIDTLKEQKKQQKIRFIKLEFAFYLFDQRKFERSMMFFNEIHCDPRIVLSLYDFLVPKEFYEGIPIPVYQTKTLDNNEQNESIFALIEYLTQQRNSVELEQFKEFHKIRKILDTILLKAYIQTEILLVSHFLRLPNYCDFNESEVLLKEKGLENELITLYKSKGKHKLALELIEKQISENKNIGKILQYLKFLDKNDLDLIFHYSKKLYQIAPNECLQVFIYEHPMESNEPKRNLPKLKIKKFLQENIPKLVIPYLEYQIYELKTTNSEFHNDLLLYYYEEYQLYQNKFKTEMNSNDFKQVANFLKNTREKITSFVNESKYYTPEKMLTRFPEDELNEERAIFLSRVGQHEQALDIYVHKLKKYKKAEEYCVNCYQKDGKTKDIFIVLLEQFLNPQVSEKKLIEPALNILTKHFEKIDPFKVFSLLPQSELISEFIEYLTLVIINITKRKRKLLVIKNLEKTANLNLNMKALQYKSDSKLIDKNTLCQYCGKRIGDSIIGRYPNGIIVHLSCIKNKHICPKTKTNFSESLGGFY</sequence>
<comment type="subcellular location">
    <subcellularLocation>
        <location evidence="1">Endomembrane system</location>
        <topology evidence="1">Peripheral membrane protein</topology>
    </subcellularLocation>
</comment>
<evidence type="ECO:0000313" key="7">
    <source>
        <dbReference type="EMBL" id="KAJ3448903.1"/>
    </source>
</evidence>
<evidence type="ECO:0000256" key="2">
    <source>
        <dbReference type="ARBA" id="ARBA00023136"/>
    </source>
</evidence>
<dbReference type="GO" id="GO:0012505">
    <property type="term" value="C:endomembrane system"/>
    <property type="evidence" value="ECO:0007669"/>
    <property type="project" value="UniProtKB-SubCell"/>
</dbReference>
<proteinExistence type="inferred from homology"/>
<dbReference type="EMBL" id="JANTQA010000015">
    <property type="protein sequence ID" value="KAJ3448903.1"/>
    <property type="molecule type" value="Genomic_DNA"/>
</dbReference>
<accession>A0AAV8A585</accession>
<name>A0AAV8A585_9EUKA</name>